<name>M8AJJ6_TRIUA</name>
<dbReference type="AlphaFoldDB" id="M8AJJ6"/>
<dbReference type="EMBL" id="KD047035">
    <property type="protein sequence ID" value="EMS65165.1"/>
    <property type="molecule type" value="Genomic_DNA"/>
</dbReference>
<feature type="compositionally biased region" description="Gly residues" evidence="1">
    <location>
        <begin position="159"/>
        <end position="171"/>
    </location>
</feature>
<feature type="region of interest" description="Disordered" evidence="1">
    <location>
        <begin position="1"/>
        <end position="22"/>
    </location>
</feature>
<feature type="compositionally biased region" description="Basic and acidic residues" evidence="1">
    <location>
        <begin position="172"/>
        <end position="183"/>
    </location>
</feature>
<feature type="compositionally biased region" description="Polar residues" evidence="1">
    <location>
        <begin position="138"/>
        <end position="147"/>
    </location>
</feature>
<reference evidence="2" key="1">
    <citation type="journal article" date="2013" name="Nature">
        <title>Draft genome of the wheat A-genome progenitor Triticum urartu.</title>
        <authorList>
            <person name="Ling H.Q."/>
            <person name="Zhao S."/>
            <person name="Liu D."/>
            <person name="Wang J."/>
            <person name="Sun H."/>
            <person name="Zhang C."/>
            <person name="Fan H."/>
            <person name="Li D."/>
            <person name="Dong L."/>
            <person name="Tao Y."/>
            <person name="Gao C."/>
            <person name="Wu H."/>
            <person name="Li Y."/>
            <person name="Cui Y."/>
            <person name="Guo X."/>
            <person name="Zheng S."/>
            <person name="Wang B."/>
            <person name="Yu K."/>
            <person name="Liang Q."/>
            <person name="Yang W."/>
            <person name="Lou X."/>
            <person name="Chen J."/>
            <person name="Feng M."/>
            <person name="Jian J."/>
            <person name="Zhang X."/>
            <person name="Luo G."/>
            <person name="Jiang Y."/>
            <person name="Liu J."/>
            <person name="Wang Z."/>
            <person name="Sha Y."/>
            <person name="Zhang B."/>
            <person name="Wu H."/>
            <person name="Tang D."/>
            <person name="Shen Q."/>
            <person name="Xue P."/>
            <person name="Zou S."/>
            <person name="Wang X."/>
            <person name="Liu X."/>
            <person name="Wang F."/>
            <person name="Yang Y."/>
            <person name="An X."/>
            <person name="Dong Z."/>
            <person name="Zhang K."/>
            <person name="Zhang X."/>
            <person name="Luo M.C."/>
            <person name="Dvorak J."/>
            <person name="Tong Y."/>
            <person name="Wang J."/>
            <person name="Yang H."/>
            <person name="Li Z."/>
            <person name="Wang D."/>
            <person name="Zhang A."/>
            <person name="Wang J."/>
        </authorList>
    </citation>
    <scope>NUCLEOTIDE SEQUENCE</scope>
</reference>
<feature type="region of interest" description="Disordered" evidence="1">
    <location>
        <begin position="126"/>
        <end position="183"/>
    </location>
</feature>
<proteinExistence type="predicted"/>
<evidence type="ECO:0000313" key="2">
    <source>
        <dbReference type="EMBL" id="EMS65165.1"/>
    </source>
</evidence>
<evidence type="ECO:0000256" key="1">
    <source>
        <dbReference type="SAM" id="MobiDB-lite"/>
    </source>
</evidence>
<organism evidence="2">
    <name type="scientific">Triticum urartu</name>
    <name type="common">Red wild einkorn</name>
    <name type="synonym">Crithodium urartu</name>
    <dbReference type="NCBI Taxonomy" id="4572"/>
    <lineage>
        <taxon>Eukaryota</taxon>
        <taxon>Viridiplantae</taxon>
        <taxon>Streptophyta</taxon>
        <taxon>Embryophyta</taxon>
        <taxon>Tracheophyta</taxon>
        <taxon>Spermatophyta</taxon>
        <taxon>Magnoliopsida</taxon>
        <taxon>Liliopsida</taxon>
        <taxon>Poales</taxon>
        <taxon>Poaceae</taxon>
        <taxon>BOP clade</taxon>
        <taxon>Pooideae</taxon>
        <taxon>Triticodae</taxon>
        <taxon>Triticeae</taxon>
        <taxon>Triticinae</taxon>
        <taxon>Triticum</taxon>
    </lineage>
</organism>
<gene>
    <name evidence="2" type="ORF">TRIUR3_28233</name>
</gene>
<dbReference type="OMA" id="RGTWHPW"/>
<protein>
    <submittedName>
        <fullName evidence="2">Uncharacterized protein</fullName>
    </submittedName>
</protein>
<sequence length="223" mass="24190">MEQPATAPATSNAIRGAMQRGNIDKQRFARKGKKMFESSVAVLGESRNVLASSHIGVLGESRVVELEGHRHRGTWHPWVLDKDETDRKGWYFRPWVLGFCCRVAFGGLGGNHNVCRRQTTQIVHGRAEDSGAPVTGRLESQQQQGNRGTRGEAHVGTNSGKGGAASNGSHGGKTEEWNSSDEEAKLEGELGQLLLRQLDKEAGPAAVQWRGRSRCGRRVLGGG</sequence>
<accession>M8AJJ6</accession>